<dbReference type="GO" id="GO:0042301">
    <property type="term" value="F:phosphate ion binding"/>
    <property type="evidence" value="ECO:0007669"/>
    <property type="project" value="InterPro"/>
</dbReference>
<protein>
    <recommendedName>
        <fullName evidence="6">Phosphate-binding protein</fullName>
    </recommendedName>
</protein>
<dbReference type="CDD" id="cd13565">
    <property type="entry name" value="PBP2_PstS"/>
    <property type="match status" value="1"/>
</dbReference>
<gene>
    <name evidence="9" type="primary">pstS</name>
    <name evidence="9" type="ORF">ERS686654_02146</name>
</gene>
<dbReference type="GO" id="GO:0043190">
    <property type="term" value="C:ATP-binding cassette (ABC) transporter complex"/>
    <property type="evidence" value="ECO:0007669"/>
    <property type="project" value="InterPro"/>
</dbReference>
<dbReference type="AlphaFoldDB" id="A0A0S4SXB3"/>
<feature type="domain" description="PBP" evidence="8">
    <location>
        <begin position="18"/>
        <end position="303"/>
    </location>
</feature>
<organism evidence="9 10">
    <name type="scientific">Campylobacter hyointestinalis subsp. hyointestinalis</name>
    <dbReference type="NCBI Taxonomy" id="91352"/>
    <lineage>
        <taxon>Bacteria</taxon>
        <taxon>Pseudomonadati</taxon>
        <taxon>Campylobacterota</taxon>
        <taxon>Epsilonproteobacteria</taxon>
        <taxon>Campylobacterales</taxon>
        <taxon>Campylobacteraceae</taxon>
        <taxon>Campylobacter</taxon>
    </lineage>
</organism>
<dbReference type="PIRSF" id="PIRSF002756">
    <property type="entry name" value="PstS"/>
    <property type="match status" value="1"/>
</dbReference>
<dbReference type="PANTHER" id="PTHR42996:SF1">
    <property type="entry name" value="PHOSPHATE-BINDING PROTEIN PSTS"/>
    <property type="match status" value="1"/>
</dbReference>
<name>A0A0S4SXB3_CAMHY</name>
<dbReference type="GO" id="GO:0035435">
    <property type="term" value="P:phosphate ion transmembrane transport"/>
    <property type="evidence" value="ECO:0007669"/>
    <property type="project" value="InterPro"/>
</dbReference>
<evidence type="ECO:0000256" key="6">
    <source>
        <dbReference type="PIRNR" id="PIRNR002756"/>
    </source>
</evidence>
<evidence type="ECO:0000259" key="8">
    <source>
        <dbReference type="Pfam" id="PF12849"/>
    </source>
</evidence>
<dbReference type="Proteomes" id="UP000052237">
    <property type="component" value="Unassembled WGS sequence"/>
</dbReference>
<comment type="caution">
    <text evidence="9">The sequence shown here is derived from an EMBL/GenBank/DDBJ whole genome shotgun (WGS) entry which is preliminary data.</text>
</comment>
<dbReference type="Gene3D" id="3.40.190.10">
    <property type="entry name" value="Periplasmic binding protein-like II"/>
    <property type="match status" value="2"/>
</dbReference>
<evidence type="ECO:0000256" key="5">
    <source>
        <dbReference type="ARBA" id="ARBA00022592"/>
    </source>
</evidence>
<keyword evidence="5 6" id="KW-0592">Phosphate transport</keyword>
<evidence type="ECO:0000256" key="7">
    <source>
        <dbReference type="SAM" id="SignalP"/>
    </source>
</evidence>
<comment type="function">
    <text evidence="1">Part of the ABC transporter complex PstSACB involved in phosphate import.</text>
</comment>
<dbReference type="Pfam" id="PF12849">
    <property type="entry name" value="PBP_like_2"/>
    <property type="match status" value="1"/>
</dbReference>
<evidence type="ECO:0000313" key="9">
    <source>
        <dbReference type="EMBL" id="CUU90615.1"/>
    </source>
</evidence>
<reference evidence="9 10" key="1">
    <citation type="submission" date="2015-11" db="EMBL/GenBank/DDBJ databases">
        <authorList>
            <consortium name="Pathogen Informatics"/>
        </authorList>
    </citation>
    <scope>NUCLEOTIDE SEQUENCE [LARGE SCALE GENOMIC DNA]</scope>
    <source>
        <strain evidence="9 10">006A-0059</strain>
    </source>
</reference>
<dbReference type="EMBL" id="FAVB01000010">
    <property type="protein sequence ID" value="CUU90615.1"/>
    <property type="molecule type" value="Genomic_DNA"/>
</dbReference>
<feature type="chain" id="PRO_5009799920" description="Phosphate-binding protein" evidence="7">
    <location>
        <begin position="19"/>
        <end position="336"/>
    </location>
</feature>
<dbReference type="InterPro" id="IPR050962">
    <property type="entry name" value="Phosphate-bind_PstS"/>
</dbReference>
<dbReference type="PANTHER" id="PTHR42996">
    <property type="entry name" value="PHOSPHATE-BINDING PROTEIN PSTS"/>
    <property type="match status" value="1"/>
</dbReference>
<comment type="subunit">
    <text evidence="3">The complex is composed of two ATP-binding proteins (PstB), two transmembrane proteins (PstC and PstA) and a solute-binding protein (PstS).</text>
</comment>
<evidence type="ECO:0000256" key="3">
    <source>
        <dbReference type="ARBA" id="ARBA00011529"/>
    </source>
</evidence>
<dbReference type="SUPFAM" id="SSF53850">
    <property type="entry name" value="Periplasmic binding protein-like II"/>
    <property type="match status" value="1"/>
</dbReference>
<keyword evidence="4 6" id="KW-0813">Transport</keyword>
<sequence>MLKKAICTVLVSTLGLSAADKLMGQGATFPLPIYKEWSKLYYKTTKNEVTYNGGGSGKGISAITDRNGDFGGSDSPLKTDELKEKGLLQFPAIIGSVVLAYNIEGIKDGELKLSSAAVAGIFSGEITKWNDKIIAKDNPNLKLPNETITPVVRSDSSGTTFNFTSYLSKANESWATKYGANKTINWGAKVVPANGNPLVASSIKQIPYSIGYIEYAYKLSTGLNAATLQTKDGDWVKATPANFAKVAANSNFSIKENFYDILAYSAGKGSYPIVAATFILLPNDKGENNKKVVKFFEWAFSDESAKAAAKKLGYEPLPDETVAMIKEYWKINQIKE</sequence>
<keyword evidence="7" id="KW-0732">Signal</keyword>
<accession>A0A0S4SXB3</accession>
<comment type="similarity">
    <text evidence="2 6">Belongs to the PstS family.</text>
</comment>
<dbReference type="NCBIfam" id="TIGR00975">
    <property type="entry name" value="3a0107s03"/>
    <property type="match status" value="1"/>
</dbReference>
<evidence type="ECO:0000256" key="2">
    <source>
        <dbReference type="ARBA" id="ARBA00008725"/>
    </source>
</evidence>
<proteinExistence type="inferred from homology"/>
<dbReference type="InterPro" id="IPR005673">
    <property type="entry name" value="ABC_phos-bd_PstS"/>
</dbReference>
<evidence type="ECO:0000256" key="1">
    <source>
        <dbReference type="ARBA" id="ARBA00002841"/>
    </source>
</evidence>
<evidence type="ECO:0000256" key="4">
    <source>
        <dbReference type="ARBA" id="ARBA00022448"/>
    </source>
</evidence>
<dbReference type="InterPro" id="IPR024370">
    <property type="entry name" value="PBP_domain"/>
</dbReference>
<evidence type="ECO:0000313" key="10">
    <source>
        <dbReference type="Proteomes" id="UP000052237"/>
    </source>
</evidence>
<feature type="signal peptide" evidence="7">
    <location>
        <begin position="1"/>
        <end position="18"/>
    </location>
</feature>
<dbReference type="RefSeq" id="WP_059426766.1">
    <property type="nucleotide sequence ID" value="NZ_FAVB01000010.1"/>
</dbReference>
<keyword evidence="10" id="KW-1185">Reference proteome</keyword>